<dbReference type="Proteomes" id="UP001638806">
    <property type="component" value="Unassembled WGS sequence"/>
</dbReference>
<evidence type="ECO:0000313" key="2">
    <source>
        <dbReference type="Proteomes" id="UP001638806"/>
    </source>
</evidence>
<organism evidence="1 2">
    <name type="scientific">Purpureocillium lilacinum</name>
    <name type="common">Paecilomyces lilacinus</name>
    <dbReference type="NCBI Taxonomy" id="33203"/>
    <lineage>
        <taxon>Eukaryota</taxon>
        <taxon>Fungi</taxon>
        <taxon>Dikarya</taxon>
        <taxon>Ascomycota</taxon>
        <taxon>Pezizomycotina</taxon>
        <taxon>Sordariomycetes</taxon>
        <taxon>Hypocreomycetidae</taxon>
        <taxon>Hypocreales</taxon>
        <taxon>Ophiocordycipitaceae</taxon>
        <taxon>Purpureocillium</taxon>
    </lineage>
</organism>
<keyword evidence="2" id="KW-1185">Reference proteome</keyword>
<proteinExistence type="predicted"/>
<evidence type="ECO:0000313" key="1">
    <source>
        <dbReference type="EMBL" id="KAL3957909.1"/>
    </source>
</evidence>
<sequence>MVDGLLHVSCVSGFWKQGSHLSELDSSRLLSDSSSAEGRRDEPTYVFATPPQNDADSLKGETAWKQR</sequence>
<protein>
    <submittedName>
        <fullName evidence="1">Uncharacterized protein</fullName>
    </submittedName>
</protein>
<reference evidence="1" key="1">
    <citation type="submission" date="2024-12" db="EMBL/GenBank/DDBJ databases">
        <title>Comparative genomics and development of molecular markers within Purpureocillium lilacinum and among Purpureocillium species.</title>
        <authorList>
            <person name="Yeh Z.-Y."/>
            <person name="Ni N.-T."/>
            <person name="Lo P.-H."/>
            <person name="Mushyakhwo K."/>
            <person name="Lin C.-F."/>
            <person name="Nai Y.-S."/>
        </authorList>
    </citation>
    <scope>NUCLEOTIDE SEQUENCE</scope>
    <source>
        <strain evidence="1">NCHU-NPUST-175</strain>
    </source>
</reference>
<accession>A0ACC4DPV3</accession>
<name>A0ACC4DPV3_PURLI</name>
<comment type="caution">
    <text evidence="1">The sequence shown here is derived from an EMBL/GenBank/DDBJ whole genome shotgun (WGS) entry which is preliminary data.</text>
</comment>
<gene>
    <name evidence="1" type="ORF">ACCO45_008487</name>
</gene>
<dbReference type="EMBL" id="JBGNUJ010000007">
    <property type="protein sequence ID" value="KAL3957909.1"/>
    <property type="molecule type" value="Genomic_DNA"/>
</dbReference>